<accession>A0A4R1XWV9</accession>
<protein>
    <submittedName>
        <fullName evidence="2">Uncharacterized protein</fullName>
    </submittedName>
</protein>
<evidence type="ECO:0000256" key="1">
    <source>
        <dbReference type="SAM" id="Phobius"/>
    </source>
</evidence>
<comment type="caution">
    <text evidence="2">The sequence shown here is derived from an EMBL/GenBank/DDBJ whole genome shotgun (WGS) entry which is preliminary data.</text>
</comment>
<gene>
    <name evidence="2" type="ORF">EC844_10766</name>
</gene>
<evidence type="ECO:0000313" key="2">
    <source>
        <dbReference type="EMBL" id="TCM67772.1"/>
    </source>
</evidence>
<proteinExistence type="predicted"/>
<keyword evidence="3" id="KW-1185">Reference proteome</keyword>
<keyword evidence="1" id="KW-0812">Transmembrane</keyword>
<dbReference type="AlphaFoldDB" id="A0A4R1XWV9"/>
<organism evidence="2 3">
    <name type="scientific">Acinetobacter calcoaceticus</name>
    <dbReference type="NCBI Taxonomy" id="471"/>
    <lineage>
        <taxon>Bacteria</taxon>
        <taxon>Pseudomonadati</taxon>
        <taxon>Pseudomonadota</taxon>
        <taxon>Gammaproteobacteria</taxon>
        <taxon>Moraxellales</taxon>
        <taxon>Moraxellaceae</taxon>
        <taxon>Acinetobacter</taxon>
        <taxon>Acinetobacter calcoaceticus/baumannii complex</taxon>
    </lineage>
</organism>
<evidence type="ECO:0000313" key="3">
    <source>
        <dbReference type="Proteomes" id="UP000294963"/>
    </source>
</evidence>
<keyword evidence="1" id="KW-1133">Transmembrane helix</keyword>
<reference evidence="2 3" key="1">
    <citation type="submission" date="2019-03" db="EMBL/GenBank/DDBJ databases">
        <title>Genomic analyses of the natural microbiome of Caenorhabditis elegans.</title>
        <authorList>
            <person name="Samuel B."/>
        </authorList>
    </citation>
    <scope>NUCLEOTIDE SEQUENCE [LARGE SCALE GENOMIC DNA]</scope>
    <source>
        <strain evidence="2 3">JUb89</strain>
    </source>
</reference>
<dbReference type="OrthoDB" id="6709355at2"/>
<name>A0A4R1XWV9_ACICA</name>
<dbReference type="EMBL" id="SLVJ01000007">
    <property type="protein sequence ID" value="TCM67772.1"/>
    <property type="molecule type" value="Genomic_DNA"/>
</dbReference>
<sequence length="226" mass="25740">MILFSSVRNIVLSFIVLVLLVAVLFWLYLNLQASLQVTAHQSKIQLSDSLPTRIHVGNYLEAHAKGNLDTEIDLDQTFTLPLKGKYLANISFEVETPVTVNIDYQTSVKINTLMPFSATTDLVYDKKYLPKFPLSLDIPIVLDVPFHLKRSYLVPIKVKFNGPVYFDFDEMIDLPVKHKLTPVLAINDPMLMRKVASFDATMYNTQRESIANLEMNLDLPIKNVRP</sequence>
<keyword evidence="1" id="KW-0472">Membrane</keyword>
<feature type="transmembrane region" description="Helical" evidence="1">
    <location>
        <begin position="7"/>
        <end position="29"/>
    </location>
</feature>
<dbReference type="Proteomes" id="UP000294963">
    <property type="component" value="Unassembled WGS sequence"/>
</dbReference>